<reference evidence="2 3" key="1">
    <citation type="submission" date="2018-12" db="EMBL/GenBank/DDBJ databases">
        <title>Genome of Verticillium dahliae isolate Getta Getta.</title>
        <authorList>
            <person name="Gardiner D.M."/>
        </authorList>
    </citation>
    <scope>NUCLEOTIDE SEQUENCE [LARGE SCALE GENOMIC DNA]</scope>
    <source>
        <strain evidence="2 3">Getta Getta</strain>
    </source>
</reference>
<name>A0A444RJH5_VERDA</name>
<feature type="region of interest" description="Disordered" evidence="1">
    <location>
        <begin position="1"/>
        <end position="29"/>
    </location>
</feature>
<accession>A0A444RJH5</accession>
<dbReference type="AlphaFoldDB" id="A0A444RJH5"/>
<evidence type="ECO:0000313" key="2">
    <source>
        <dbReference type="EMBL" id="RXG41351.1"/>
    </source>
</evidence>
<protein>
    <submittedName>
        <fullName evidence="2">Uncharacterized protein</fullName>
    </submittedName>
</protein>
<sequence>MPSELFSEFGSRAGCSEPPESSGFRTRDKLDKGTQELTVQFLSTWQWFAGITPFPPVKGQTTTAEAYFPDKPDSIQAALLPSNTVIPLTSITRMGQYHVVQATFTLEQAEALGDATVGFKAGAELIV</sequence>
<evidence type="ECO:0000313" key="3">
    <source>
        <dbReference type="Proteomes" id="UP000288725"/>
    </source>
</evidence>
<organism evidence="2 3">
    <name type="scientific">Verticillium dahliae</name>
    <name type="common">Verticillium wilt</name>
    <dbReference type="NCBI Taxonomy" id="27337"/>
    <lineage>
        <taxon>Eukaryota</taxon>
        <taxon>Fungi</taxon>
        <taxon>Dikarya</taxon>
        <taxon>Ascomycota</taxon>
        <taxon>Pezizomycotina</taxon>
        <taxon>Sordariomycetes</taxon>
        <taxon>Hypocreomycetidae</taxon>
        <taxon>Glomerellales</taxon>
        <taxon>Plectosphaerellaceae</taxon>
        <taxon>Verticillium</taxon>
    </lineage>
</organism>
<evidence type="ECO:0000256" key="1">
    <source>
        <dbReference type="SAM" id="MobiDB-lite"/>
    </source>
</evidence>
<gene>
    <name evidence="2" type="ORF">VDGE_30387</name>
</gene>
<comment type="caution">
    <text evidence="2">The sequence shown here is derived from an EMBL/GenBank/DDBJ whole genome shotgun (WGS) entry which is preliminary data.</text>
</comment>
<dbReference type="EMBL" id="RSDZ01000227">
    <property type="protein sequence ID" value="RXG41351.1"/>
    <property type="molecule type" value="Genomic_DNA"/>
</dbReference>
<dbReference type="Proteomes" id="UP000288725">
    <property type="component" value="Chromosome 4"/>
</dbReference>
<proteinExistence type="predicted"/>